<evidence type="ECO:0000313" key="3">
    <source>
        <dbReference type="Proteomes" id="UP000276133"/>
    </source>
</evidence>
<keyword evidence="3" id="KW-1185">Reference proteome</keyword>
<dbReference type="AlphaFoldDB" id="A0A3M7RWC0"/>
<comment type="caution">
    <text evidence="2">The sequence shown here is derived from an EMBL/GenBank/DDBJ whole genome shotgun (WGS) entry which is preliminary data.</text>
</comment>
<keyword evidence="1" id="KW-0472">Membrane</keyword>
<keyword evidence="1" id="KW-0812">Transmembrane</keyword>
<dbReference type="Proteomes" id="UP000276133">
    <property type="component" value="Unassembled WGS sequence"/>
</dbReference>
<proteinExistence type="predicted"/>
<feature type="transmembrane region" description="Helical" evidence="1">
    <location>
        <begin position="50"/>
        <end position="66"/>
    </location>
</feature>
<reference evidence="2 3" key="1">
    <citation type="journal article" date="2018" name="Sci. Rep.">
        <title>Genomic signatures of local adaptation to the degree of environmental predictability in rotifers.</title>
        <authorList>
            <person name="Franch-Gras L."/>
            <person name="Hahn C."/>
            <person name="Garcia-Roger E.M."/>
            <person name="Carmona M.J."/>
            <person name="Serra M."/>
            <person name="Gomez A."/>
        </authorList>
    </citation>
    <scope>NUCLEOTIDE SEQUENCE [LARGE SCALE GENOMIC DNA]</scope>
    <source>
        <strain evidence="2">HYR1</strain>
    </source>
</reference>
<evidence type="ECO:0000256" key="1">
    <source>
        <dbReference type="SAM" id="Phobius"/>
    </source>
</evidence>
<accession>A0A3M7RWC0</accession>
<gene>
    <name evidence="2" type="ORF">BpHYR1_043830</name>
</gene>
<protein>
    <submittedName>
        <fullName evidence="2">Uncharacterized protein</fullName>
    </submittedName>
</protein>
<keyword evidence="1" id="KW-1133">Transmembrane helix</keyword>
<sequence length="67" mass="8106">MTYSIKKFINIKLYEKIFRQTILELLNLEVAKVRFCEIQYKKMNQNNNKMFVNILLGLFYCLIPLVN</sequence>
<organism evidence="2 3">
    <name type="scientific">Brachionus plicatilis</name>
    <name type="common">Marine rotifer</name>
    <name type="synonym">Brachionus muelleri</name>
    <dbReference type="NCBI Taxonomy" id="10195"/>
    <lineage>
        <taxon>Eukaryota</taxon>
        <taxon>Metazoa</taxon>
        <taxon>Spiralia</taxon>
        <taxon>Gnathifera</taxon>
        <taxon>Rotifera</taxon>
        <taxon>Eurotatoria</taxon>
        <taxon>Monogononta</taxon>
        <taxon>Pseudotrocha</taxon>
        <taxon>Ploima</taxon>
        <taxon>Brachionidae</taxon>
        <taxon>Brachionus</taxon>
    </lineage>
</organism>
<evidence type="ECO:0000313" key="2">
    <source>
        <dbReference type="EMBL" id="RNA27874.1"/>
    </source>
</evidence>
<name>A0A3M7RWC0_BRAPC</name>
<dbReference type="EMBL" id="REGN01002483">
    <property type="protein sequence ID" value="RNA27874.1"/>
    <property type="molecule type" value="Genomic_DNA"/>
</dbReference>